<protein>
    <recommendedName>
        <fullName evidence="3">Transcriptional activator HlyU</fullName>
    </recommendedName>
</protein>
<proteinExistence type="predicted"/>
<name>A0A1H7QEN6_9GAMM</name>
<dbReference type="EMBL" id="FOBC01000010">
    <property type="protein sequence ID" value="SEL46560.1"/>
    <property type="molecule type" value="Genomic_DNA"/>
</dbReference>
<evidence type="ECO:0000313" key="2">
    <source>
        <dbReference type="Proteomes" id="UP000198807"/>
    </source>
</evidence>
<dbReference type="InterPro" id="IPR018772">
    <property type="entry name" value="Transcription_activator_HlyU"/>
</dbReference>
<dbReference type="Pfam" id="PF10115">
    <property type="entry name" value="HlyU"/>
    <property type="match status" value="1"/>
</dbReference>
<evidence type="ECO:0000313" key="1">
    <source>
        <dbReference type="EMBL" id="SEL46560.1"/>
    </source>
</evidence>
<keyword evidence="2" id="KW-1185">Reference proteome</keyword>
<dbReference type="Proteomes" id="UP000198807">
    <property type="component" value="Unassembled WGS sequence"/>
</dbReference>
<accession>A0A1H7QEN6</accession>
<reference evidence="2" key="1">
    <citation type="submission" date="2016-10" db="EMBL/GenBank/DDBJ databases">
        <authorList>
            <person name="Varghese N."/>
            <person name="Submissions S."/>
        </authorList>
    </citation>
    <scope>NUCLEOTIDE SEQUENCE [LARGE SCALE GENOMIC DNA]</scope>
    <source>
        <strain evidence="2">CGMCC 1.9150</strain>
    </source>
</reference>
<dbReference type="AlphaFoldDB" id="A0A1H7QEN6"/>
<evidence type="ECO:0008006" key="3">
    <source>
        <dbReference type="Google" id="ProtNLM"/>
    </source>
</evidence>
<dbReference type="RefSeq" id="WP_089713199.1">
    <property type="nucleotide sequence ID" value="NZ_FOBC01000010.1"/>
</dbReference>
<sequence>MFKKLFSGLLGGGDGKSGNAATADPVEYKGYLIISEPADQGGQYRVSGWIRKPLPAADGEDGEMLEHRFERSDMLPGREACDALMVSKAQRYIDQVGDEMFSPR</sequence>
<gene>
    <name evidence="1" type="ORF">SAMN04488129_110100</name>
</gene>
<dbReference type="OrthoDB" id="9800971at2"/>
<organism evidence="1 2">
    <name type="scientific">Halomonas daqiaonensis</name>
    <dbReference type="NCBI Taxonomy" id="650850"/>
    <lineage>
        <taxon>Bacteria</taxon>
        <taxon>Pseudomonadati</taxon>
        <taxon>Pseudomonadota</taxon>
        <taxon>Gammaproteobacteria</taxon>
        <taxon>Oceanospirillales</taxon>
        <taxon>Halomonadaceae</taxon>
        <taxon>Halomonas</taxon>
    </lineage>
</organism>
<dbReference type="STRING" id="650850.SAMN04488129_110100"/>